<dbReference type="Pfam" id="PF16507">
    <property type="entry name" value="HEAT_PSME4_mid"/>
    <property type="match status" value="3"/>
</dbReference>
<feature type="compositionally biased region" description="Low complexity" evidence="10">
    <location>
        <begin position="2069"/>
        <end position="2091"/>
    </location>
</feature>
<evidence type="ECO:0000259" key="11">
    <source>
        <dbReference type="Pfam" id="PF11919"/>
    </source>
</evidence>
<comment type="caution">
    <text evidence="14">The sequence shown here is derived from an EMBL/GenBank/DDBJ whole genome shotgun (WGS) entry which is preliminary data.</text>
</comment>
<feature type="region of interest" description="Disordered" evidence="10">
    <location>
        <begin position="62"/>
        <end position="204"/>
    </location>
</feature>
<proteinExistence type="inferred from homology"/>
<reference evidence="14 15" key="1">
    <citation type="submission" date="2016-07" db="EMBL/GenBank/DDBJ databases">
        <title>Pervasive Adenine N6-methylation of Active Genes in Fungi.</title>
        <authorList>
            <consortium name="DOE Joint Genome Institute"/>
            <person name="Mondo S.J."/>
            <person name="Dannebaum R.O."/>
            <person name="Kuo R.C."/>
            <person name="Labutti K."/>
            <person name="Haridas S."/>
            <person name="Kuo A."/>
            <person name="Salamov A."/>
            <person name="Ahrendt S.R."/>
            <person name="Lipzen A."/>
            <person name="Sullivan W."/>
            <person name="Andreopoulos W.B."/>
            <person name="Clum A."/>
            <person name="Lindquist E."/>
            <person name="Daum C."/>
            <person name="Ramamoorthy G.K."/>
            <person name="Gryganskyi A."/>
            <person name="Culley D."/>
            <person name="Magnuson J.K."/>
            <person name="James T.Y."/>
            <person name="O'Malley M.A."/>
            <person name="Stajich J.E."/>
            <person name="Spatafora J.W."/>
            <person name="Visel A."/>
            <person name="Grigoriev I.V."/>
        </authorList>
    </citation>
    <scope>NUCLEOTIDE SEQUENCE [LARGE SCALE GENOMIC DNA]</scope>
    <source>
        <strain evidence="14 15">PL171</strain>
    </source>
</reference>
<dbReference type="STRING" id="765915.A0A1Y2HKP9"/>
<comment type="similarity">
    <text evidence="3">Belongs to the BLM10 family.</text>
</comment>
<dbReference type="PANTHER" id="PTHR32170">
    <property type="entry name" value="PROTEASOME ACTIVATOR COMPLEX SUBUNIT 4"/>
    <property type="match status" value="1"/>
</dbReference>
<feature type="compositionally biased region" description="Polar residues" evidence="10">
    <location>
        <begin position="1"/>
        <end position="29"/>
    </location>
</feature>
<evidence type="ECO:0000256" key="2">
    <source>
        <dbReference type="ARBA" id="ARBA00004496"/>
    </source>
</evidence>
<dbReference type="Gene3D" id="1.25.10.10">
    <property type="entry name" value="Leucine-rich Repeat Variant"/>
    <property type="match status" value="1"/>
</dbReference>
<dbReference type="GO" id="GO:0070628">
    <property type="term" value="F:proteasome binding"/>
    <property type="evidence" value="ECO:0007669"/>
    <property type="project" value="InterPro"/>
</dbReference>
<dbReference type="OrthoDB" id="17907at2759"/>
<dbReference type="Pfam" id="PF11919">
    <property type="entry name" value="PSME4_C"/>
    <property type="match status" value="1"/>
</dbReference>
<feature type="coiled-coil region" evidence="9">
    <location>
        <begin position="1000"/>
        <end position="1027"/>
    </location>
</feature>
<name>A0A1Y2HKP9_9FUNG</name>
<protein>
    <recommendedName>
        <fullName evidence="16">Proteasome activator Blm10 mid region domain-containing protein</fullName>
    </recommendedName>
</protein>
<feature type="region of interest" description="Disordered" evidence="10">
    <location>
        <begin position="1"/>
        <end position="37"/>
    </location>
</feature>
<feature type="compositionally biased region" description="Acidic residues" evidence="10">
    <location>
        <begin position="151"/>
        <end position="164"/>
    </location>
</feature>
<evidence type="ECO:0000256" key="7">
    <source>
        <dbReference type="ARBA" id="ARBA00023204"/>
    </source>
</evidence>
<evidence type="ECO:0000256" key="10">
    <source>
        <dbReference type="SAM" id="MobiDB-lite"/>
    </source>
</evidence>
<feature type="compositionally biased region" description="Polar residues" evidence="10">
    <location>
        <begin position="72"/>
        <end position="81"/>
    </location>
</feature>
<feature type="domain" description="Proteasome activator Blm10 middle HEAT repeats region" evidence="12">
    <location>
        <begin position="539"/>
        <end position="650"/>
    </location>
</feature>
<keyword evidence="15" id="KW-1185">Reference proteome</keyword>
<organism evidence="14 15">
    <name type="scientific">Catenaria anguillulae PL171</name>
    <dbReference type="NCBI Taxonomy" id="765915"/>
    <lineage>
        <taxon>Eukaryota</taxon>
        <taxon>Fungi</taxon>
        <taxon>Fungi incertae sedis</taxon>
        <taxon>Blastocladiomycota</taxon>
        <taxon>Blastocladiomycetes</taxon>
        <taxon>Blastocladiales</taxon>
        <taxon>Catenariaceae</taxon>
        <taxon>Catenaria</taxon>
    </lineage>
</organism>
<keyword evidence="7" id="KW-0234">DNA repair</keyword>
<keyword evidence="5" id="KW-0677">Repeat</keyword>
<evidence type="ECO:0000313" key="15">
    <source>
        <dbReference type="Proteomes" id="UP000193411"/>
    </source>
</evidence>
<evidence type="ECO:0000256" key="3">
    <source>
        <dbReference type="ARBA" id="ARBA00005739"/>
    </source>
</evidence>
<dbReference type="PANTHER" id="PTHR32170:SF3">
    <property type="entry name" value="PROTEASOME ACTIVATOR COMPLEX SUBUNIT 4"/>
    <property type="match status" value="1"/>
</dbReference>
<evidence type="ECO:0000259" key="12">
    <source>
        <dbReference type="Pfam" id="PF16507"/>
    </source>
</evidence>
<dbReference type="InterPro" id="IPR032430">
    <property type="entry name" value="Blm10_mid"/>
</dbReference>
<feature type="compositionally biased region" description="Gly residues" evidence="10">
    <location>
        <begin position="119"/>
        <end position="133"/>
    </location>
</feature>
<feature type="region of interest" description="Disordered" evidence="10">
    <location>
        <begin position="2061"/>
        <end position="2094"/>
    </location>
</feature>
<feature type="domain" description="Proteasome activator complex subunit 4 C-terminal" evidence="11">
    <location>
        <begin position="2204"/>
        <end position="2291"/>
    </location>
</feature>
<feature type="compositionally biased region" description="Basic and acidic residues" evidence="10">
    <location>
        <begin position="134"/>
        <end position="150"/>
    </location>
</feature>
<accession>A0A1Y2HKP9</accession>
<dbReference type="EMBL" id="MCFL01000023">
    <property type="protein sequence ID" value="ORZ35198.1"/>
    <property type="molecule type" value="Genomic_DNA"/>
</dbReference>
<dbReference type="GO" id="GO:0010499">
    <property type="term" value="P:proteasomal ubiquitin-independent protein catabolic process"/>
    <property type="evidence" value="ECO:0007669"/>
    <property type="project" value="TreeGrafter"/>
</dbReference>
<dbReference type="GO" id="GO:0005829">
    <property type="term" value="C:cytosol"/>
    <property type="evidence" value="ECO:0007669"/>
    <property type="project" value="TreeGrafter"/>
</dbReference>
<evidence type="ECO:0008006" key="16">
    <source>
        <dbReference type="Google" id="ProtNLM"/>
    </source>
</evidence>
<dbReference type="GO" id="GO:0016607">
    <property type="term" value="C:nuclear speck"/>
    <property type="evidence" value="ECO:0007669"/>
    <property type="project" value="UniProtKB-SubCell"/>
</dbReference>
<keyword evidence="6" id="KW-0227">DNA damage</keyword>
<gene>
    <name evidence="14" type="ORF">BCR44DRAFT_60218</name>
</gene>
<comment type="subcellular location">
    <subcellularLocation>
        <location evidence="2">Cytoplasm</location>
    </subcellularLocation>
    <subcellularLocation>
        <location evidence="1">Nucleus speckle</location>
    </subcellularLocation>
</comment>
<dbReference type="GO" id="GO:0006281">
    <property type="term" value="P:DNA repair"/>
    <property type="evidence" value="ECO:0007669"/>
    <property type="project" value="UniProtKB-KW"/>
</dbReference>
<sequence length="2291" mass="249993">MQSEAQSTVPSQSNFPNNTTAQATHSIAPTITMPDDKTLYPADIATATDPFLHLIPLHNSDEDADDHVPTPMLTSLNSNARASPLNPFGNLGAPTDSDLTGASMDGLDDMDDPSVADEMGGGGHDGAHGGGDFGDGHGSGDEGDNAHDWDADADDDDEDGDDNENGNNDLGEDGQAMDVDSDTTQAEKDAKKRVPLGPPKPELPYPPSYALGGLPYIETAAQVRGEAARMLRGIKHGLASAIRRGDLSPGAVHWTRRLHSYLDVKYDLPLSDRVHFVQVYWDLIAGQVTVDEHEMNPDAKFMEPALVEVWAGMATRLLKKDQLLKPVAAQLTFHWRPVYNLIKNVYHRRSTSPRLSSTAMKSLASLGRLIEHSLAYAPESTAGEVFHEFFPRLGLVDLGQTVIATAMLNLFLPAQHVPVKHIKALVHAWIGQFVHVPTLDAMFIDVLTNIVALQPMETTRQWLTPGLARTLASRGLRMLELPVGSSDSGSAAGGTGAVKVELSASVVSILLKKRNFNRTRIFARWLVMTIEWDEGLDHLKTVIKASDSFTHPSNRGPWTGSLARFVRGVASEFAARLTETDPLPTPALRALTRPVVQLLRHPILYLAHARDANAANSAQGALRYLAAMDPQSIMPMLLAEYIYPSLGGVDPTLGADGAMDVSVAGGGDPGAQSHRLMAALAGMRSTVWALVHPTLWPAGPRDHLPELLYLVLPGIDVNDANKTLNTLLFIAQVHACVRLDKVLSHGADEWVVEFFNKVLALLENIDAAGPQAHQPGSGGGGKSKGPGGIEANMISALVYAVSNVVSQLTPDLFKVAANKMYTWARSRTLLHAGNAVAQLVHAVVARDPNGQLPKWLAWLDEVVRDEIEHGAGMSKTVKPGQGTGEQGTATLLGYLQIVQQLALTPGEAVYETRDQWNKFLGVLAPLANRDAFRQVQRIRAHLVASLSAMYPKDYLNTEWVGADGNMGNETWIERNELFPKPADVTYRWHVPSEDEIKLAKSLVEQEVEVVEQEIARLTAAKSTAAEKSVAEDAMDVDQRPASASAFDEQHAWIKALSQLSYLVHSTSTWVADDNGQGKKQSVQQRRFVKNNPVLETGPQVKVGTLRTRLVKLLETAWQVFQHAGDARTAEKGGAEILQVAHEEASDGKKESKEDKVAAPPADPNLSILVMLLSGTRTYLQTGRISSFSHSSAMRSRKALFRMPHGLAAGPAWDADDADAGRQLGPKWTSAKSLPRSLHIRRAHLIHLRRQKLNAHHLPIPERANELVDKLYPHCLSSYTGVRRTTQSTLLTVATPHISFRRDLLNYVIDTLTQLPQSKAMDKDERSARIRAGLNLLRSGTLVRAISNGPQYTWPFMRALLTVAKYQDEPQVISHAHYLTVAFIMNVSTMSFAPLVVEKAVDKVAELRWERKPAHVNGSEVTGSGPSEAVATATVTAVTETNLVAMEEAEVEKVEGKPVASSKGVINKPLTPKEKTAKLQAALDTMVRIYWTSSSTSGGQVVFPEEATMSESGGGDESDAMDVDQEERDVTNVTSMHWRLFGTMMSLVSALSIRHDVVLRPDLVSMLMAGWIHDHTHIRQGAEAILLALQARFKYRAGPNPAKSLVDVDDALADYLRHEKIDVANNGDSNNNNAPSFYIHEGSVGWLCFRDKINVYRMDPPAGPRHHAADTTAVDAFRKAFSKPEWANKLFHFMSLEQATQQGQVPAFHWNRSNQLRHLFAITGPARILDALLPLTIAKLQAPSDKASQLKCGLEFAAAVLRGSKHWPVAEAQRAWTELIPVWTAAMRASGPDTFRLYYMALRFVLGNRDPRMSQPLIQAVLEMARELEVQDLASSAVAGVDQSRLTGNERPETPSAAPSKASAFGVAKRLVYWRVLVESLGHRGVDDVAGWATGSMIKMLHHPYKLVRDTLATLVADSMHLVYRPLVRSTDAWIDLVNSSESGLAAQERIDQCMSLTKQTVDAIAQLPEVLRSTSKDDSAQAAKSIAVLALTAGNTARAHVGHTALLKFLPIVYKLVPSEDPEAVELASGAITTAAHFDLGSVNRVREFIAVLMDMIKTTEESHDRPASPKSTSAAASPTKSPSSSPSPSKNGSSWQIKLRVLRYIQVAFFRHLPILLANDREWIVDQVASLLLDPNVEVRTLAGVTLAGLVQCSGGVRDKDSNERNAVAARVRHHADRLLSRGPLPKRRHGQPLPEGFADAVRHRHAGVLALAALVRAHPYTVPAPEVPEALVKLASYAEDPVPIGPTVRSVFADFKRSHADSWHLDIMAFDEDQRSVMADMLVSPSYYA</sequence>
<keyword evidence="8" id="KW-0539">Nucleus</keyword>
<keyword evidence="9" id="KW-0175">Coiled coil</keyword>
<dbReference type="InterPro" id="IPR035309">
    <property type="entry name" value="PSME4"/>
</dbReference>
<dbReference type="InterPro" id="IPR021843">
    <property type="entry name" value="PSME4_C"/>
</dbReference>
<evidence type="ECO:0000259" key="13">
    <source>
        <dbReference type="Pfam" id="PF23096"/>
    </source>
</evidence>
<feature type="compositionally biased region" description="Acidic residues" evidence="10">
    <location>
        <begin position="106"/>
        <end position="115"/>
    </location>
</feature>
<feature type="domain" description="Proteasome activator Blm10 middle HEAT repeats region" evidence="12">
    <location>
        <begin position="672"/>
        <end position="745"/>
    </location>
</feature>
<evidence type="ECO:0000256" key="1">
    <source>
        <dbReference type="ARBA" id="ARBA00004324"/>
    </source>
</evidence>
<dbReference type="Proteomes" id="UP000193411">
    <property type="component" value="Unassembled WGS sequence"/>
</dbReference>
<evidence type="ECO:0000256" key="5">
    <source>
        <dbReference type="ARBA" id="ARBA00022737"/>
    </source>
</evidence>
<evidence type="ECO:0000256" key="6">
    <source>
        <dbReference type="ARBA" id="ARBA00022763"/>
    </source>
</evidence>
<dbReference type="InterPro" id="IPR016024">
    <property type="entry name" value="ARM-type_fold"/>
</dbReference>
<dbReference type="Pfam" id="PF23096">
    <property type="entry name" value="HEAT_PSME4"/>
    <property type="match status" value="1"/>
</dbReference>
<dbReference type="InterPro" id="IPR011989">
    <property type="entry name" value="ARM-like"/>
</dbReference>
<dbReference type="InterPro" id="IPR055455">
    <property type="entry name" value="HEAT_PSME4"/>
</dbReference>
<feature type="domain" description="Proteasome activator complex subunit 4-like HEAT repeat-like" evidence="13">
    <location>
        <begin position="1635"/>
        <end position="1826"/>
    </location>
</feature>
<evidence type="ECO:0000256" key="9">
    <source>
        <dbReference type="SAM" id="Coils"/>
    </source>
</evidence>
<evidence type="ECO:0000256" key="4">
    <source>
        <dbReference type="ARBA" id="ARBA00022490"/>
    </source>
</evidence>
<dbReference type="SUPFAM" id="SSF48371">
    <property type="entry name" value="ARM repeat"/>
    <property type="match status" value="1"/>
</dbReference>
<feature type="domain" description="Proteasome activator Blm10 middle HEAT repeats region" evidence="12">
    <location>
        <begin position="748"/>
        <end position="1028"/>
    </location>
</feature>
<evidence type="ECO:0000313" key="14">
    <source>
        <dbReference type="EMBL" id="ORZ35198.1"/>
    </source>
</evidence>
<keyword evidence="4" id="KW-0963">Cytoplasm</keyword>
<dbReference type="GO" id="GO:0016504">
    <property type="term" value="F:peptidase activator activity"/>
    <property type="evidence" value="ECO:0007669"/>
    <property type="project" value="InterPro"/>
</dbReference>
<evidence type="ECO:0000256" key="8">
    <source>
        <dbReference type="ARBA" id="ARBA00023242"/>
    </source>
</evidence>